<gene>
    <name evidence="1" type="ORF">ACI1P1_26405</name>
</gene>
<dbReference type="Proteomes" id="UP001631969">
    <property type="component" value="Unassembled WGS sequence"/>
</dbReference>
<dbReference type="EMBL" id="JBJURJ010000022">
    <property type="protein sequence ID" value="MFM9331833.1"/>
    <property type="molecule type" value="Genomic_DNA"/>
</dbReference>
<evidence type="ECO:0000313" key="2">
    <source>
        <dbReference type="Proteomes" id="UP001631969"/>
    </source>
</evidence>
<reference evidence="1" key="1">
    <citation type="submission" date="2024-12" db="EMBL/GenBank/DDBJ databases">
        <authorList>
            <person name="Wu N."/>
        </authorList>
    </citation>
    <scope>NUCLEOTIDE SEQUENCE</scope>
    <source>
        <strain evidence="1">P15</strain>
    </source>
</reference>
<evidence type="ECO:0000313" key="1">
    <source>
        <dbReference type="EMBL" id="MFM9331833.1"/>
    </source>
</evidence>
<accession>A0ACC7P4C6</accession>
<name>A0ACC7P4C6_9BACL</name>
<sequence length="469" mass="50377">MGDRNGNERSSGRLESGYGSESGSGSTVSVYRNEPSQEHVENGGGSQEEVGTAGVKNGRMKEWLFFALEAAVLLCGLLPFVSAGAFAERVMLLVFAPFVMLLGLGMNRLSGLYGARSAVIGGFLVMFIAAVSMLTLLDRSGFLVWETALGFIFVIRAGFWLEGSQRASERLRGFFLWECFAVPILIFVGFGHTADQPLLAAAAVLYLLIRGFSLIYAQRLDGAYGMPGLRGILLLLGIVLALLALLLVFPGAMLAFAAVGAGVFMLLEWLGVDITFTLPILEQKILPIPTEQGAPDPKDLEALADSAHIPGVVWLGLAVVVVLLLAAAMYRYRSREKPLEVMANPAIRLVRMKEPTPQRLRYVPAATGIRQVYQTLLRGMEEKGWPAQPAETPREYAARLEKAHPAVRQERDALGELVRQYGEARYGVEPPGRSGAAGAGGGPPERANRLVARLVGAVKPGGRGGKGKG</sequence>
<comment type="caution">
    <text evidence="1">The sequence shown here is derived from an EMBL/GenBank/DDBJ whole genome shotgun (WGS) entry which is preliminary data.</text>
</comment>
<proteinExistence type="predicted"/>
<keyword evidence="2" id="KW-1185">Reference proteome</keyword>
<protein>
    <submittedName>
        <fullName evidence="1">DUF4129 domain-containing protein</fullName>
    </submittedName>
</protein>
<organism evidence="1 2">
    <name type="scientific">Paenibacillus mesotrionivorans</name>
    <dbReference type="NCBI Taxonomy" id="3160968"/>
    <lineage>
        <taxon>Bacteria</taxon>
        <taxon>Bacillati</taxon>
        <taxon>Bacillota</taxon>
        <taxon>Bacilli</taxon>
        <taxon>Bacillales</taxon>
        <taxon>Paenibacillaceae</taxon>
        <taxon>Paenibacillus</taxon>
    </lineage>
</organism>